<evidence type="ECO:0000256" key="1">
    <source>
        <dbReference type="SAM" id="MobiDB-lite"/>
    </source>
</evidence>
<proteinExistence type="predicted"/>
<protein>
    <submittedName>
        <fullName evidence="3">Uncharacterized protein</fullName>
    </submittedName>
</protein>
<keyword evidence="2" id="KW-0472">Membrane</keyword>
<dbReference type="Proteomes" id="UP001600894">
    <property type="component" value="Unassembled WGS sequence"/>
</dbReference>
<feature type="transmembrane region" description="Helical" evidence="2">
    <location>
        <begin position="168"/>
        <end position="189"/>
    </location>
</feature>
<evidence type="ECO:0000256" key="2">
    <source>
        <dbReference type="SAM" id="Phobius"/>
    </source>
</evidence>
<feature type="region of interest" description="Disordered" evidence="1">
    <location>
        <begin position="251"/>
        <end position="274"/>
    </location>
</feature>
<accession>A0ABQ0AUU9</accession>
<dbReference type="EMBL" id="BAABXL010000001">
    <property type="protein sequence ID" value="GAA6267796.1"/>
    <property type="molecule type" value="Genomic_DNA"/>
</dbReference>
<keyword evidence="2" id="KW-1133">Transmembrane helix</keyword>
<keyword evidence="4" id="KW-1185">Reference proteome</keyword>
<evidence type="ECO:0000313" key="4">
    <source>
        <dbReference type="Proteomes" id="UP001600894"/>
    </source>
</evidence>
<keyword evidence="2" id="KW-0812">Transmembrane</keyword>
<sequence length="274" mass="29966">MNTNHQSFIAAISAFQSSLEKMNADLTAAYSPIIQSTSQIQSILASAMYPQAILATQMQDMLDTLLAPIHEMQCSMSASITKEIANSLAANNSVIQDLAKDIQNNLVDFSSHISTVFSSILENISFQQEYVEVPEYLYSFVAHENENPQEIPLTVETPLPKRRITLEFFLSCILPNIIALFGVWLTIYYHNIDASSQNTAAQAEAAMFESYTESLNRLNDSVSALNDYLVSQSKLSPDSCSTVATSSNAVPVAAESDSATAGESENLDMPQQPD</sequence>
<name>A0ABQ0AUU9_9FIRM</name>
<evidence type="ECO:0000313" key="3">
    <source>
        <dbReference type="EMBL" id="GAA6267796.1"/>
    </source>
</evidence>
<comment type="caution">
    <text evidence="3">The sequence shown here is derived from an EMBL/GenBank/DDBJ whole genome shotgun (WGS) entry which is preliminary data.</text>
</comment>
<dbReference type="RefSeq" id="WP_390469356.1">
    <property type="nucleotide sequence ID" value="NZ_BAABXL010000001.1"/>
</dbReference>
<organism evidence="3 4">
    <name type="scientific">Enterocloster alcoholdehydrogenati</name>
    <dbReference type="NCBI Taxonomy" id="2547410"/>
    <lineage>
        <taxon>Bacteria</taxon>
        <taxon>Bacillati</taxon>
        <taxon>Bacillota</taxon>
        <taxon>Clostridia</taxon>
        <taxon>Lachnospirales</taxon>
        <taxon>Lachnospiraceae</taxon>
        <taxon>Enterocloster</taxon>
    </lineage>
</organism>
<gene>
    <name evidence="3" type="ORF">F130042H8_08560</name>
</gene>
<reference evidence="3 4" key="1">
    <citation type="submission" date="2024-04" db="EMBL/GenBank/DDBJ databases">
        <title>Defined microbial consortia suppress multidrug-resistant proinflammatory Enterobacteriaceae via ecological control.</title>
        <authorList>
            <person name="Furuichi M."/>
            <person name="Kawaguchi T."/>
            <person name="Pust M."/>
            <person name="Yasuma K."/>
            <person name="Plichta D."/>
            <person name="Hasegawa N."/>
            <person name="Ohya T."/>
            <person name="Bhattarai S."/>
            <person name="Sasajima S."/>
            <person name="Aoto Y."/>
            <person name="Tuganbaev T."/>
            <person name="Yaginuma M."/>
            <person name="Ueda M."/>
            <person name="Okahashi N."/>
            <person name="Amafuji K."/>
            <person name="Kiridooshi Y."/>
            <person name="Sugita K."/>
            <person name="Strazar M."/>
            <person name="Skelly A."/>
            <person name="Suda W."/>
            <person name="Hattori M."/>
            <person name="Nakamoto N."/>
            <person name="Caballero S."/>
            <person name="Norman J."/>
            <person name="Olle B."/>
            <person name="Tanoue T."/>
            <person name="Arita M."/>
            <person name="Bucci V."/>
            <person name="Atarashi K."/>
            <person name="Xavier R."/>
            <person name="Honda K."/>
        </authorList>
    </citation>
    <scope>NUCLEOTIDE SEQUENCE [LARGE SCALE GENOMIC DNA]</scope>
    <source>
        <strain evidence="4">f13</strain>
    </source>
</reference>